<gene>
    <name evidence="1" type="ORF">ERS852557_00669</name>
    <name evidence="2" type="ORF">GAO51_25605</name>
</gene>
<reference evidence="1 3" key="1">
    <citation type="submission" date="2015-09" db="EMBL/GenBank/DDBJ databases">
        <authorList>
            <consortium name="Pathogen Informatics"/>
        </authorList>
    </citation>
    <scope>NUCLEOTIDE SEQUENCE [LARGE SCALE GENOMIC DNA]</scope>
    <source>
        <strain evidence="1 3">2789STDY5834945</strain>
    </source>
</reference>
<dbReference type="KEGG" id="btho:Btheta7330_03576"/>
<dbReference type="Proteomes" id="UP000095541">
    <property type="component" value="Unassembled WGS sequence"/>
</dbReference>
<dbReference type="RefSeq" id="WP_055217094.1">
    <property type="nucleotide sequence ID" value="NZ_CAXSMB010000004.1"/>
</dbReference>
<dbReference type="EMBL" id="WCSY01000036">
    <property type="protein sequence ID" value="KAB4305494.1"/>
    <property type="molecule type" value="Genomic_DNA"/>
</dbReference>
<reference evidence="2 4" key="2">
    <citation type="journal article" date="2019" name="Nat. Med.">
        <title>A library of human gut bacterial isolates paired with longitudinal multiomics data enables mechanistic microbiome research.</title>
        <authorList>
            <person name="Poyet M."/>
            <person name="Groussin M."/>
            <person name="Gibbons S.M."/>
            <person name="Avila-Pacheco J."/>
            <person name="Jiang X."/>
            <person name="Kearney S.M."/>
            <person name="Perrotta A.R."/>
            <person name="Berdy B."/>
            <person name="Zhao S."/>
            <person name="Lieberman T.D."/>
            <person name="Swanson P.K."/>
            <person name="Smith M."/>
            <person name="Roesemann S."/>
            <person name="Alexander J.E."/>
            <person name="Rich S.A."/>
            <person name="Livny J."/>
            <person name="Vlamakis H."/>
            <person name="Clish C."/>
            <person name="Bullock K."/>
            <person name="Deik A."/>
            <person name="Scott J."/>
            <person name="Pierce K.A."/>
            <person name="Xavier R.J."/>
            <person name="Alm E.J."/>
        </authorList>
    </citation>
    <scope>NUCLEOTIDE SEQUENCE [LARGE SCALE GENOMIC DNA]</scope>
    <source>
        <strain evidence="2 4">BIOML-A188</strain>
    </source>
</reference>
<evidence type="ECO:0000313" key="1">
    <source>
        <dbReference type="EMBL" id="CUP46221.1"/>
    </source>
</evidence>
<proteinExistence type="predicted"/>
<name>A0A0P0FCW2_BACT4</name>
<dbReference type="AlphaFoldDB" id="A0A0P0FCW2"/>
<evidence type="ECO:0000313" key="2">
    <source>
        <dbReference type="EMBL" id="KAB4305494.1"/>
    </source>
</evidence>
<evidence type="ECO:0008006" key="5">
    <source>
        <dbReference type="Google" id="ProtNLM"/>
    </source>
</evidence>
<accession>A0A0P0FCW2</accession>
<sequence length="180" mass="21186">MDLRTQLATRFHIENIRELLHYIKEDERLREEIYRLIFDEDDVVSYQALWVCTHFSKPEVEWLTLKQDELIDAALTCPHSGKRRMLLNLLCQQQLADPPRVDLLDFCMERMVSKQEPAGVQSLCIKLAYQLTCSIPELQQELRTMLEIMEPELLVPAIRSVRRNTLKAIQAKKKKEHPNS</sequence>
<organism evidence="2 4">
    <name type="scientific">Bacteroides thetaiotaomicron</name>
    <dbReference type="NCBI Taxonomy" id="818"/>
    <lineage>
        <taxon>Bacteria</taxon>
        <taxon>Pseudomonadati</taxon>
        <taxon>Bacteroidota</taxon>
        <taxon>Bacteroidia</taxon>
        <taxon>Bacteroidales</taxon>
        <taxon>Bacteroidaceae</taxon>
        <taxon>Bacteroides</taxon>
    </lineage>
</organism>
<dbReference type="PATRIC" id="fig|818.23.peg.3686"/>
<dbReference type="EMBL" id="CZBI01000001">
    <property type="protein sequence ID" value="CUP46221.1"/>
    <property type="molecule type" value="Genomic_DNA"/>
</dbReference>
<dbReference type="Proteomes" id="UP000440614">
    <property type="component" value="Unassembled WGS sequence"/>
</dbReference>
<protein>
    <recommendedName>
        <fullName evidence="5">HEAT repeat domain-containing protein</fullName>
    </recommendedName>
</protein>
<evidence type="ECO:0000313" key="3">
    <source>
        <dbReference type="Proteomes" id="UP000095541"/>
    </source>
</evidence>
<evidence type="ECO:0000313" key="4">
    <source>
        <dbReference type="Proteomes" id="UP000440614"/>
    </source>
</evidence>